<evidence type="ECO:0000313" key="20">
    <source>
        <dbReference type="Proteomes" id="UP001197093"/>
    </source>
</evidence>
<feature type="disulfide bond" evidence="14">
    <location>
        <begin position="44"/>
        <end position="84"/>
    </location>
</feature>
<feature type="transmembrane region" description="Helical" evidence="16">
    <location>
        <begin position="306"/>
        <end position="325"/>
    </location>
</feature>
<evidence type="ECO:0000256" key="17">
    <source>
        <dbReference type="SAM" id="SignalP"/>
    </source>
</evidence>
<evidence type="ECO:0000256" key="16">
    <source>
        <dbReference type="SAM" id="Phobius"/>
    </source>
</evidence>
<feature type="compositionally biased region" description="Basic and acidic residues" evidence="15">
    <location>
        <begin position="482"/>
        <end position="491"/>
    </location>
</feature>
<feature type="transmembrane region" description="Helical" evidence="16">
    <location>
        <begin position="271"/>
        <end position="299"/>
    </location>
</feature>
<dbReference type="AlphaFoldDB" id="A0AAD4ET39"/>
<evidence type="ECO:0000256" key="10">
    <source>
        <dbReference type="ARBA" id="ARBA00023136"/>
    </source>
</evidence>
<keyword evidence="20" id="KW-1185">Reference proteome</keyword>
<evidence type="ECO:0000256" key="6">
    <source>
        <dbReference type="ARBA" id="ARBA00022622"/>
    </source>
</evidence>
<name>A0AAD4ET39_9PEZI</name>
<keyword evidence="5" id="KW-0964">Secreted</keyword>
<feature type="region of interest" description="Disordered" evidence="15">
    <location>
        <begin position="379"/>
        <end position="414"/>
    </location>
</feature>
<keyword evidence="14" id="KW-0408">Iron</keyword>
<evidence type="ECO:0000256" key="14">
    <source>
        <dbReference type="PROSITE-ProRule" id="PRU01356"/>
    </source>
</evidence>
<comment type="similarity">
    <text evidence="4">Belongs to the RBT5 family.</text>
</comment>
<feature type="disulfide bond" evidence="14">
    <location>
        <begin position="58"/>
        <end position="65"/>
    </location>
</feature>
<feature type="transmembrane region" description="Helical" evidence="16">
    <location>
        <begin position="191"/>
        <end position="212"/>
    </location>
</feature>
<evidence type="ECO:0000256" key="12">
    <source>
        <dbReference type="ARBA" id="ARBA00023288"/>
    </source>
</evidence>
<evidence type="ECO:0000259" key="18">
    <source>
        <dbReference type="PROSITE" id="PS52012"/>
    </source>
</evidence>
<comment type="caution">
    <text evidence="19">The sequence shown here is derived from an EMBL/GenBank/DDBJ whole genome shotgun (WGS) entry which is preliminary data.</text>
</comment>
<evidence type="ECO:0000256" key="5">
    <source>
        <dbReference type="ARBA" id="ARBA00022525"/>
    </source>
</evidence>
<dbReference type="Pfam" id="PF20684">
    <property type="entry name" value="Fung_rhodopsin"/>
    <property type="match status" value="1"/>
</dbReference>
<feature type="transmembrane region" description="Helical" evidence="16">
    <location>
        <begin position="109"/>
        <end position="131"/>
    </location>
</feature>
<evidence type="ECO:0000256" key="8">
    <source>
        <dbReference type="ARBA" id="ARBA00022729"/>
    </source>
</evidence>
<dbReference type="PANTHER" id="PTHR33048:SF143">
    <property type="entry name" value="EXTRACELLULAR MEMBRANE PROTEIN CFEM DOMAIN-CONTAINING PROTEIN-RELATED"/>
    <property type="match status" value="1"/>
</dbReference>
<keyword evidence="11 14" id="KW-1015">Disulfide bond</keyword>
<sequence>MLRFSKDTLAIVGLCLLFFSNVVAAANVTYLLTPAEALAAFPDCGRTCVVSAVANSTCSLDDVPCICGDERLTRTAYACVKLSCGLKDSLATHNISSLMCGETAEGTGYLIPVYAVFCAVAVIAVALRLLARVVTQAYFWWDDLANCLSFLCAAMFTGMNVKAIQLGQGKDLWSVPYDDVTEVVKMFFGDMLVYTIGRFFFRASILLFYLRIFPTKQNKRFGHILIGTMVFNLIYNLSFILAVLLLCRPLPYFWTQWEGLHDGQCGNYNRLAWAAAGTGIVFDVWLLALPISQLVVLALPWRKKMMGGLMFFCGLSVVIVSLARLKTINEFTQTVNPTKDIVQVCLWSGIELDVGVICPCLPSFRLLFRWAFLGSSAANAAPGSGDDSGNVGGPPRKSSVGSAGDPLGRGAGPMGMGNVVAVKYARRNSSEERMVELMENGEMNLPTFLVAKALINDGRESDESKAKELKSLGLRNPFVKEPVPEGADHNRSTPSVPTEERRAGFDGEMTVPVPEMWSVIPVPRLGAYPANTVARVPSRWLQNALANLCASGSPRTVASPTKDAL</sequence>
<dbReference type="Pfam" id="PF05730">
    <property type="entry name" value="CFEM"/>
    <property type="match status" value="1"/>
</dbReference>
<evidence type="ECO:0000256" key="7">
    <source>
        <dbReference type="ARBA" id="ARBA00022692"/>
    </source>
</evidence>
<dbReference type="SMART" id="SM00747">
    <property type="entry name" value="CFEM"/>
    <property type="match status" value="1"/>
</dbReference>
<dbReference type="InterPro" id="IPR008427">
    <property type="entry name" value="Extracellular_membr_CFEM_dom"/>
</dbReference>
<evidence type="ECO:0000256" key="2">
    <source>
        <dbReference type="ARBA" id="ARBA00004589"/>
    </source>
</evidence>
<dbReference type="PANTHER" id="PTHR33048">
    <property type="entry name" value="PTH11-LIKE INTEGRAL MEMBRANE PROTEIN (AFU_ORTHOLOGUE AFUA_5G11245)"/>
    <property type="match status" value="1"/>
</dbReference>
<reference evidence="19" key="1">
    <citation type="submission" date="2023-02" db="EMBL/GenBank/DDBJ databases">
        <authorList>
            <person name="Palmer J.M."/>
        </authorList>
    </citation>
    <scope>NUCLEOTIDE SEQUENCE</scope>
    <source>
        <strain evidence="19">FW57</strain>
    </source>
</reference>
<comment type="similarity">
    <text evidence="13">Belongs to the SAT4 family.</text>
</comment>
<evidence type="ECO:0000256" key="15">
    <source>
        <dbReference type="SAM" id="MobiDB-lite"/>
    </source>
</evidence>
<accession>A0AAD4ET39</accession>
<gene>
    <name evidence="19" type="ORF">NEMBOFW57_006676</name>
</gene>
<feature type="disulfide bond" evidence="14">
    <location>
        <begin position="48"/>
        <end position="79"/>
    </location>
</feature>
<organism evidence="19 20">
    <name type="scientific">Staphylotrichum longicolle</name>
    <dbReference type="NCBI Taxonomy" id="669026"/>
    <lineage>
        <taxon>Eukaryota</taxon>
        <taxon>Fungi</taxon>
        <taxon>Dikarya</taxon>
        <taxon>Ascomycota</taxon>
        <taxon>Pezizomycotina</taxon>
        <taxon>Sordariomycetes</taxon>
        <taxon>Sordariomycetidae</taxon>
        <taxon>Sordariales</taxon>
        <taxon>Chaetomiaceae</taxon>
        <taxon>Staphylotrichum</taxon>
    </lineage>
</organism>
<keyword evidence="14" id="KW-0349">Heme</keyword>
<dbReference type="EMBL" id="JAHCVI010000003">
    <property type="protein sequence ID" value="KAG7287171.1"/>
    <property type="molecule type" value="Genomic_DNA"/>
</dbReference>
<dbReference type="InterPro" id="IPR049326">
    <property type="entry name" value="Rhodopsin_dom_fungi"/>
</dbReference>
<dbReference type="Proteomes" id="UP001197093">
    <property type="component" value="Unassembled WGS sequence"/>
</dbReference>
<comment type="subcellular location">
    <subcellularLocation>
        <location evidence="2">Membrane</location>
        <topology evidence="2">Lipid-anchor</topology>
        <topology evidence="2">GPI-anchor</topology>
    </subcellularLocation>
    <subcellularLocation>
        <location evidence="1">Membrane</location>
        <topology evidence="1">Multi-pass membrane protein</topology>
    </subcellularLocation>
    <subcellularLocation>
        <location evidence="3">Secreted</location>
    </subcellularLocation>
</comment>
<keyword evidence="12" id="KW-0449">Lipoprotein</keyword>
<dbReference type="GO" id="GO:0098552">
    <property type="term" value="C:side of membrane"/>
    <property type="evidence" value="ECO:0007669"/>
    <property type="project" value="UniProtKB-KW"/>
</dbReference>
<keyword evidence="10 16" id="KW-0472">Membrane</keyword>
<keyword evidence="7 16" id="KW-0812">Transmembrane</keyword>
<evidence type="ECO:0000256" key="1">
    <source>
        <dbReference type="ARBA" id="ARBA00004141"/>
    </source>
</evidence>
<evidence type="ECO:0000256" key="3">
    <source>
        <dbReference type="ARBA" id="ARBA00004613"/>
    </source>
</evidence>
<evidence type="ECO:0000256" key="4">
    <source>
        <dbReference type="ARBA" id="ARBA00010031"/>
    </source>
</evidence>
<feature type="chain" id="PRO_5042069279" description="CFEM domain-containing protein" evidence="17">
    <location>
        <begin position="26"/>
        <end position="565"/>
    </location>
</feature>
<evidence type="ECO:0000256" key="13">
    <source>
        <dbReference type="ARBA" id="ARBA00038359"/>
    </source>
</evidence>
<evidence type="ECO:0000256" key="11">
    <source>
        <dbReference type="ARBA" id="ARBA00023157"/>
    </source>
</evidence>
<feature type="region of interest" description="Disordered" evidence="15">
    <location>
        <begin position="478"/>
        <end position="503"/>
    </location>
</feature>
<feature type="compositionally biased region" description="Low complexity" evidence="15">
    <location>
        <begin position="379"/>
        <end position="389"/>
    </location>
</feature>
<feature type="signal peptide" evidence="17">
    <location>
        <begin position="1"/>
        <end position="25"/>
    </location>
</feature>
<keyword evidence="8 17" id="KW-0732">Signal</keyword>
<feature type="transmembrane region" description="Helical" evidence="16">
    <location>
        <begin position="224"/>
        <end position="251"/>
    </location>
</feature>
<keyword evidence="6" id="KW-0325">Glycoprotein</keyword>
<dbReference type="InterPro" id="IPR052337">
    <property type="entry name" value="SAT4-like"/>
</dbReference>
<feature type="disulfide bond" evidence="14">
    <location>
        <begin position="67"/>
        <end position="100"/>
    </location>
</feature>
<dbReference type="GO" id="GO:0005576">
    <property type="term" value="C:extracellular region"/>
    <property type="evidence" value="ECO:0007669"/>
    <property type="project" value="UniProtKB-SubCell"/>
</dbReference>
<dbReference type="GO" id="GO:0046872">
    <property type="term" value="F:metal ion binding"/>
    <property type="evidence" value="ECO:0007669"/>
    <property type="project" value="UniProtKB-UniRule"/>
</dbReference>
<feature type="transmembrane region" description="Helical" evidence="16">
    <location>
        <begin position="143"/>
        <end position="164"/>
    </location>
</feature>
<keyword evidence="9 16" id="KW-1133">Transmembrane helix</keyword>
<evidence type="ECO:0000313" key="19">
    <source>
        <dbReference type="EMBL" id="KAG7287171.1"/>
    </source>
</evidence>
<protein>
    <recommendedName>
        <fullName evidence="18">CFEM domain-containing protein</fullName>
    </recommendedName>
</protein>
<dbReference type="PROSITE" id="PS52012">
    <property type="entry name" value="CFEM"/>
    <property type="match status" value="1"/>
</dbReference>
<feature type="binding site" description="axial binding residue" evidence="14">
    <location>
        <position position="62"/>
    </location>
    <ligand>
        <name>heme</name>
        <dbReference type="ChEBI" id="CHEBI:30413"/>
    </ligand>
    <ligandPart>
        <name>Fe</name>
        <dbReference type="ChEBI" id="CHEBI:18248"/>
    </ligandPart>
</feature>
<proteinExistence type="inferred from homology"/>
<feature type="domain" description="CFEM" evidence="18">
    <location>
        <begin position="16"/>
        <end position="127"/>
    </location>
</feature>
<evidence type="ECO:0000256" key="9">
    <source>
        <dbReference type="ARBA" id="ARBA00022989"/>
    </source>
</evidence>
<keyword evidence="6" id="KW-0336">GPI-anchor</keyword>
<keyword evidence="14" id="KW-0479">Metal-binding</keyword>